<gene>
    <name evidence="1" type="ORF">SISNIDRAFT_172507</name>
</gene>
<dbReference type="AlphaFoldDB" id="A0A164RUJ0"/>
<accession>A0A164RUJ0</accession>
<sequence>MKLSSTNSNDGTATSNLIKALTILQALGEGIPVGGGVIKSIAGVGITILELAQSVRENKEECTRIAERAARDILSLNGELNEDLPISEDLREQLGSYLQYVLTTSHSLHSIDAVF</sequence>
<dbReference type="CDD" id="cd21037">
    <property type="entry name" value="MLKL_NTD"/>
    <property type="match status" value="1"/>
</dbReference>
<dbReference type="EMBL" id="KV419418">
    <property type="protein sequence ID" value="KZS90895.1"/>
    <property type="molecule type" value="Genomic_DNA"/>
</dbReference>
<reference evidence="1 2" key="1">
    <citation type="journal article" date="2016" name="Mol. Biol. Evol.">
        <title>Comparative Genomics of Early-Diverging Mushroom-Forming Fungi Provides Insights into the Origins of Lignocellulose Decay Capabilities.</title>
        <authorList>
            <person name="Nagy L.G."/>
            <person name="Riley R."/>
            <person name="Tritt A."/>
            <person name="Adam C."/>
            <person name="Daum C."/>
            <person name="Floudas D."/>
            <person name="Sun H."/>
            <person name="Yadav J.S."/>
            <person name="Pangilinan J."/>
            <person name="Larsson K.H."/>
            <person name="Matsuura K."/>
            <person name="Barry K."/>
            <person name="Labutti K."/>
            <person name="Kuo R."/>
            <person name="Ohm R.A."/>
            <person name="Bhattacharya S.S."/>
            <person name="Shirouzu T."/>
            <person name="Yoshinaga Y."/>
            <person name="Martin F.M."/>
            <person name="Grigoriev I.V."/>
            <person name="Hibbett D.S."/>
        </authorList>
    </citation>
    <scope>NUCLEOTIDE SEQUENCE [LARGE SCALE GENOMIC DNA]</scope>
    <source>
        <strain evidence="1 2">HHB9708</strain>
    </source>
</reference>
<protein>
    <submittedName>
        <fullName evidence="1">Uncharacterized protein</fullName>
    </submittedName>
</protein>
<dbReference type="GO" id="GO:0007166">
    <property type="term" value="P:cell surface receptor signaling pathway"/>
    <property type="evidence" value="ECO:0007669"/>
    <property type="project" value="InterPro"/>
</dbReference>
<dbReference type="Proteomes" id="UP000076722">
    <property type="component" value="Unassembled WGS sequence"/>
</dbReference>
<keyword evidence="2" id="KW-1185">Reference proteome</keyword>
<evidence type="ECO:0000313" key="1">
    <source>
        <dbReference type="EMBL" id="KZS90895.1"/>
    </source>
</evidence>
<organism evidence="1 2">
    <name type="scientific">Sistotremastrum niveocremeum HHB9708</name>
    <dbReference type="NCBI Taxonomy" id="1314777"/>
    <lineage>
        <taxon>Eukaryota</taxon>
        <taxon>Fungi</taxon>
        <taxon>Dikarya</taxon>
        <taxon>Basidiomycota</taxon>
        <taxon>Agaricomycotina</taxon>
        <taxon>Agaricomycetes</taxon>
        <taxon>Sistotremastrales</taxon>
        <taxon>Sistotremastraceae</taxon>
        <taxon>Sertulicium</taxon>
        <taxon>Sertulicium niveocremeum</taxon>
    </lineage>
</organism>
<dbReference type="InterPro" id="IPR036537">
    <property type="entry name" value="Adaptor_Cbl_N_dom_sf"/>
</dbReference>
<dbReference type="InterPro" id="IPR059179">
    <property type="entry name" value="MLKL-like_MCAfunc"/>
</dbReference>
<name>A0A164RUJ0_9AGAM</name>
<evidence type="ECO:0000313" key="2">
    <source>
        <dbReference type="Proteomes" id="UP000076722"/>
    </source>
</evidence>
<proteinExistence type="predicted"/>
<dbReference type="Gene3D" id="1.20.930.20">
    <property type="entry name" value="Adaptor protein Cbl, N-terminal domain"/>
    <property type="match status" value="1"/>
</dbReference>
<dbReference type="OrthoDB" id="192148at2759"/>